<organism evidence="3 4">
    <name type="scientific">Pocillopora meandrina</name>
    <dbReference type="NCBI Taxonomy" id="46732"/>
    <lineage>
        <taxon>Eukaryota</taxon>
        <taxon>Metazoa</taxon>
        <taxon>Cnidaria</taxon>
        <taxon>Anthozoa</taxon>
        <taxon>Hexacorallia</taxon>
        <taxon>Scleractinia</taxon>
        <taxon>Astrocoeniina</taxon>
        <taxon>Pocilloporidae</taxon>
        <taxon>Pocillopora</taxon>
    </lineage>
</organism>
<evidence type="ECO:0000256" key="1">
    <source>
        <dbReference type="SAM" id="Coils"/>
    </source>
</evidence>
<evidence type="ECO:0000313" key="4">
    <source>
        <dbReference type="Proteomes" id="UP001159428"/>
    </source>
</evidence>
<reference evidence="3 4" key="1">
    <citation type="submission" date="2022-05" db="EMBL/GenBank/DDBJ databases">
        <authorList>
            <consortium name="Genoscope - CEA"/>
            <person name="William W."/>
        </authorList>
    </citation>
    <scope>NUCLEOTIDE SEQUENCE [LARGE SCALE GENOMIC DNA]</scope>
</reference>
<proteinExistence type="predicted"/>
<dbReference type="EMBL" id="CALNXJ010000082">
    <property type="protein sequence ID" value="CAH3162024.1"/>
    <property type="molecule type" value="Genomic_DNA"/>
</dbReference>
<feature type="coiled-coil region" evidence="1">
    <location>
        <begin position="6"/>
        <end position="86"/>
    </location>
</feature>
<evidence type="ECO:0000256" key="2">
    <source>
        <dbReference type="SAM" id="MobiDB-lite"/>
    </source>
</evidence>
<dbReference type="Gene3D" id="1.20.5.50">
    <property type="match status" value="1"/>
</dbReference>
<feature type="region of interest" description="Disordered" evidence="2">
    <location>
        <begin position="197"/>
        <end position="218"/>
    </location>
</feature>
<evidence type="ECO:0000313" key="3">
    <source>
        <dbReference type="EMBL" id="CAH3162024.1"/>
    </source>
</evidence>
<dbReference type="Proteomes" id="UP001159428">
    <property type="component" value="Unassembled WGS sequence"/>
</dbReference>
<sequence length="218" mass="24795">QSAREKEQATQKIIYLETEINAKEKEIGFLKQTLFENDKDIADLKEKLSQLKQTVQTTQSDFVKHMASIDEKLQEAKKNIAELEGGLNFTVMKNKTEAEESRSKPQTINGKVYFDFQPSWFDTPSNNGGCFKVENFPVTAKDLEALRNVKSNSRAVTEQAKDYFDLQPSWFDTLLENAGCLEVENFPVKAKDLEAMKNFESNSKASTKPADGYEEENL</sequence>
<keyword evidence="4" id="KW-1185">Reference proteome</keyword>
<protein>
    <submittedName>
        <fullName evidence="3">Uncharacterized protein</fullName>
    </submittedName>
</protein>
<name>A0AAU9Y173_9CNID</name>
<gene>
    <name evidence="3" type="ORF">PMEA_00034039</name>
</gene>
<accession>A0AAU9Y173</accession>
<keyword evidence="1" id="KW-0175">Coiled coil</keyword>
<feature type="non-terminal residue" evidence="3">
    <location>
        <position position="1"/>
    </location>
</feature>
<dbReference type="AlphaFoldDB" id="A0AAU9Y173"/>
<comment type="caution">
    <text evidence="3">The sequence shown here is derived from an EMBL/GenBank/DDBJ whole genome shotgun (WGS) entry which is preliminary data.</text>
</comment>